<keyword evidence="7" id="KW-1133">Transmembrane helix</keyword>
<dbReference type="Proteomes" id="UP000837675">
    <property type="component" value="Unassembled WGS sequence"/>
</dbReference>
<protein>
    <submittedName>
        <fullName evidence="8">Sodium:solute symporter family protein</fullName>
    </submittedName>
</protein>
<keyword evidence="7" id="KW-0472">Membrane</keyword>
<evidence type="ECO:0000256" key="1">
    <source>
        <dbReference type="ARBA" id="ARBA00004651"/>
    </source>
</evidence>
<reference evidence="8" key="1">
    <citation type="submission" date="2021-06" db="EMBL/GenBank/DDBJ databases">
        <authorList>
            <person name="Nardi T."/>
            <person name="Nardi T."/>
        </authorList>
    </citation>
    <scope>NUCLEOTIDE SEQUENCE</scope>
</reference>
<keyword evidence="5" id="KW-0406">Ion transport</keyword>
<dbReference type="AlphaFoldDB" id="A0A8S4C2Y9"/>
<dbReference type="GO" id="GO:0015293">
    <property type="term" value="F:symporter activity"/>
    <property type="evidence" value="ECO:0007669"/>
    <property type="project" value="UniProtKB-KW"/>
</dbReference>
<dbReference type="PANTHER" id="PTHR48086:SF3">
    <property type="entry name" value="SODIUM_PROLINE SYMPORTER"/>
    <property type="match status" value="1"/>
</dbReference>
<keyword evidence="3" id="KW-0769">Symport</keyword>
<proteinExistence type="predicted"/>
<dbReference type="InterPro" id="IPR050277">
    <property type="entry name" value="Sodium:Solute_Symporter"/>
</dbReference>
<accession>A0A8S4C2Y9</accession>
<keyword evidence="4" id="KW-0915">Sodium</keyword>
<evidence type="ECO:0000256" key="3">
    <source>
        <dbReference type="ARBA" id="ARBA00022847"/>
    </source>
</evidence>
<feature type="transmembrane region" description="Helical" evidence="7">
    <location>
        <begin position="31"/>
        <end position="52"/>
    </location>
</feature>
<organism evidence="8 9">
    <name type="scientific">Hyalomma marginatum</name>
    <dbReference type="NCBI Taxonomy" id="34627"/>
    <lineage>
        <taxon>Eukaryota</taxon>
        <taxon>Metazoa</taxon>
        <taxon>Ecdysozoa</taxon>
        <taxon>Arthropoda</taxon>
        <taxon>Chelicerata</taxon>
        <taxon>Arachnida</taxon>
        <taxon>Acari</taxon>
        <taxon>Parasitiformes</taxon>
        <taxon>Ixodida</taxon>
        <taxon>Ixodoidea</taxon>
        <taxon>Ixodidae</taxon>
        <taxon>Hyalomminae</taxon>
        <taxon>Hyalomma</taxon>
    </lineage>
</organism>
<feature type="transmembrane region" description="Helical" evidence="7">
    <location>
        <begin position="89"/>
        <end position="107"/>
    </location>
</feature>
<sequence length="190" mass="21136">MSTADSWLNNTSVLVTHDIVKKLIPLTEKQAITIARLSTFGVAGLAVLLSFLEKGIMELEWLSGNFLAPLIIVPLTAGFLKFWTNSKSFIASVTLAILFTCISGYIAGEFATISLMCGMVGSAIGLFGMHHWQKLQGTDTVKKHRELAVIDAEKRNNIAYANSADQIEEWYNENRAKIKKIEFILEEIRK</sequence>
<name>A0A8S4C2Y9_9ACAR</name>
<dbReference type="EMBL" id="CAJVAF010000333">
    <property type="protein sequence ID" value="CAG7598348.1"/>
    <property type="molecule type" value="Genomic_DNA"/>
</dbReference>
<evidence type="ECO:0000256" key="2">
    <source>
        <dbReference type="ARBA" id="ARBA00022475"/>
    </source>
</evidence>
<keyword evidence="7" id="KW-0812">Transmembrane</keyword>
<comment type="subcellular location">
    <subcellularLocation>
        <location evidence="1">Cell membrane</location>
        <topology evidence="1">Multi-pass membrane protein</topology>
    </subcellularLocation>
</comment>
<dbReference type="PANTHER" id="PTHR48086">
    <property type="entry name" value="SODIUM/PROLINE SYMPORTER-RELATED"/>
    <property type="match status" value="1"/>
</dbReference>
<evidence type="ECO:0000256" key="7">
    <source>
        <dbReference type="SAM" id="Phobius"/>
    </source>
</evidence>
<evidence type="ECO:0000313" key="9">
    <source>
        <dbReference type="Proteomes" id="UP000837675"/>
    </source>
</evidence>
<evidence type="ECO:0000256" key="5">
    <source>
        <dbReference type="ARBA" id="ARBA00023065"/>
    </source>
</evidence>
<keyword evidence="3" id="KW-0813">Transport</keyword>
<keyword evidence="9" id="KW-1185">Reference proteome</keyword>
<keyword evidence="6" id="KW-0739">Sodium transport</keyword>
<dbReference type="Gene3D" id="1.20.1730.10">
    <property type="entry name" value="Sodium/glucose cotransporter"/>
    <property type="match status" value="1"/>
</dbReference>
<evidence type="ECO:0000313" key="8">
    <source>
        <dbReference type="EMBL" id="CAG7598348.1"/>
    </source>
</evidence>
<gene>
    <name evidence="8" type="ORF">MHYMCMPASI_01010</name>
</gene>
<feature type="transmembrane region" description="Helical" evidence="7">
    <location>
        <begin position="64"/>
        <end position="82"/>
    </location>
</feature>
<dbReference type="InterPro" id="IPR038377">
    <property type="entry name" value="Na/Glc_symporter_sf"/>
</dbReference>
<dbReference type="GO" id="GO:0005886">
    <property type="term" value="C:plasma membrane"/>
    <property type="evidence" value="ECO:0007669"/>
    <property type="project" value="UniProtKB-SubCell"/>
</dbReference>
<keyword evidence="2" id="KW-1003">Cell membrane</keyword>
<feature type="transmembrane region" description="Helical" evidence="7">
    <location>
        <begin position="113"/>
        <end position="132"/>
    </location>
</feature>
<dbReference type="GO" id="GO:0006814">
    <property type="term" value="P:sodium ion transport"/>
    <property type="evidence" value="ECO:0007669"/>
    <property type="project" value="UniProtKB-KW"/>
</dbReference>
<evidence type="ECO:0000256" key="4">
    <source>
        <dbReference type="ARBA" id="ARBA00023053"/>
    </source>
</evidence>
<evidence type="ECO:0000256" key="6">
    <source>
        <dbReference type="ARBA" id="ARBA00023201"/>
    </source>
</evidence>
<comment type="caution">
    <text evidence="8">The sequence shown here is derived from an EMBL/GenBank/DDBJ whole genome shotgun (WGS) entry which is preliminary data.</text>
</comment>